<name>A0A0C5XLR7_NOCSI</name>
<evidence type="ECO:0000256" key="3">
    <source>
        <dbReference type="ARBA" id="ARBA00022692"/>
    </source>
</evidence>
<dbReference type="HOGENOM" id="CLU_007946_15_5_11"/>
<feature type="transmembrane region" description="Helical" evidence="6">
    <location>
        <begin position="6"/>
        <end position="28"/>
    </location>
</feature>
<proteinExistence type="predicted"/>
<dbReference type="AlphaFoldDB" id="A0A0C5XLR7"/>
<keyword evidence="3 6" id="KW-0812">Transmembrane</keyword>
<evidence type="ECO:0000256" key="1">
    <source>
        <dbReference type="ARBA" id="ARBA00004141"/>
    </source>
</evidence>
<feature type="transmembrane region" description="Helical" evidence="6">
    <location>
        <begin position="92"/>
        <end position="117"/>
    </location>
</feature>
<evidence type="ECO:0000313" key="7">
    <source>
        <dbReference type="EMBL" id="AJR18377.1"/>
    </source>
</evidence>
<dbReference type="GO" id="GO:0015171">
    <property type="term" value="F:amino acid transmembrane transporter activity"/>
    <property type="evidence" value="ECO:0007669"/>
    <property type="project" value="TreeGrafter"/>
</dbReference>
<dbReference type="InterPro" id="IPR002293">
    <property type="entry name" value="AA/rel_permease1"/>
</dbReference>
<dbReference type="GeneID" id="96612985"/>
<evidence type="ECO:0000256" key="5">
    <source>
        <dbReference type="ARBA" id="ARBA00023136"/>
    </source>
</evidence>
<keyword evidence="5 6" id="KW-0472">Membrane</keyword>
<dbReference type="Pfam" id="PF13520">
    <property type="entry name" value="AA_permease_2"/>
    <property type="match status" value="1"/>
</dbReference>
<evidence type="ECO:0000256" key="2">
    <source>
        <dbReference type="ARBA" id="ARBA00022448"/>
    </source>
</evidence>
<sequence length="259" mass="27585">MFGLAGVISGAAIVFFAFIGFDIVATTAEETKNPQRDVPIGILGSLAIVTVLYSAVSLIVTGVRSYKDIDPNSAAPLADAFKAAGVSWMPDLISIGACIGLVVVAMILMLGQTRVAFAMARDGLLPRPLAKVHPTFGTPYRITIVTGIAVAALAGFVDLSTLAHLVNIGTLFAFMLVSIGVVVLRRTRPDLPRGFRTPVAPLVAAVSTLMCFYLMLNLTGDTWIRFLAWMAIGVVVYFLYGRRHSRLGAAREQQVTAGE</sequence>
<dbReference type="GO" id="GO:0016020">
    <property type="term" value="C:membrane"/>
    <property type="evidence" value="ECO:0007669"/>
    <property type="project" value="UniProtKB-SubCell"/>
</dbReference>
<protein>
    <submittedName>
        <fullName evidence="7">Amino acid permease</fullName>
    </submittedName>
</protein>
<evidence type="ECO:0000256" key="6">
    <source>
        <dbReference type="SAM" id="Phobius"/>
    </source>
</evidence>
<dbReference type="STRING" id="2045.KR76_12040"/>
<reference evidence="7 8" key="1">
    <citation type="journal article" date="2015" name="Genome Announc.">
        <title>Complete Genome Sequence of Steroid-Transforming Nocardioides simplex VKM Ac-2033D.</title>
        <authorList>
            <person name="Shtratnikova V.Y."/>
            <person name="Schelkunov M.I."/>
            <person name="Pekov Y.A."/>
            <person name="Fokina V.V."/>
            <person name="Logacheva M.D."/>
            <person name="Sokolov S.L."/>
            <person name="Bragin E.Y."/>
            <person name="Ashapkin V.V."/>
            <person name="Donova M.V."/>
        </authorList>
    </citation>
    <scope>NUCLEOTIDE SEQUENCE [LARGE SCALE GENOMIC DNA]</scope>
    <source>
        <strain evidence="7 8">VKM Ac-2033D</strain>
    </source>
</reference>
<accession>A0A0C5XLR7</accession>
<dbReference type="Proteomes" id="UP000030300">
    <property type="component" value="Chromosome"/>
</dbReference>
<evidence type="ECO:0000313" key="8">
    <source>
        <dbReference type="Proteomes" id="UP000030300"/>
    </source>
</evidence>
<feature type="transmembrane region" description="Helical" evidence="6">
    <location>
        <begin position="162"/>
        <end position="183"/>
    </location>
</feature>
<feature type="transmembrane region" description="Helical" evidence="6">
    <location>
        <begin position="222"/>
        <end position="240"/>
    </location>
</feature>
<gene>
    <name evidence="7" type="ORF">KR76_12040</name>
</gene>
<dbReference type="PANTHER" id="PTHR43243">
    <property type="entry name" value="INNER MEMBRANE TRANSPORTER YGJI-RELATED"/>
    <property type="match status" value="1"/>
</dbReference>
<keyword evidence="8" id="KW-1185">Reference proteome</keyword>
<feature type="transmembrane region" description="Helical" evidence="6">
    <location>
        <begin position="138"/>
        <end position="156"/>
    </location>
</feature>
<dbReference type="KEGG" id="psim:KR76_12040"/>
<dbReference type="RefSeq" id="WP_269465048.1">
    <property type="nucleotide sequence ID" value="NZ_CP009896.1"/>
</dbReference>
<comment type="subcellular location">
    <subcellularLocation>
        <location evidence="1">Membrane</location>
        <topology evidence="1">Multi-pass membrane protein</topology>
    </subcellularLocation>
</comment>
<keyword evidence="4 6" id="KW-1133">Transmembrane helix</keyword>
<dbReference type="PANTHER" id="PTHR43243:SF4">
    <property type="entry name" value="CATIONIC AMINO ACID TRANSPORTER 4"/>
    <property type="match status" value="1"/>
</dbReference>
<evidence type="ECO:0000256" key="4">
    <source>
        <dbReference type="ARBA" id="ARBA00022989"/>
    </source>
</evidence>
<dbReference type="EMBL" id="CP009896">
    <property type="protein sequence ID" value="AJR18377.1"/>
    <property type="molecule type" value="Genomic_DNA"/>
</dbReference>
<keyword evidence="2" id="KW-0813">Transport</keyword>
<feature type="transmembrane region" description="Helical" evidence="6">
    <location>
        <begin position="195"/>
        <end position="216"/>
    </location>
</feature>
<organism evidence="7 8">
    <name type="scientific">Nocardioides simplex</name>
    <name type="common">Arthrobacter simplex</name>
    <dbReference type="NCBI Taxonomy" id="2045"/>
    <lineage>
        <taxon>Bacteria</taxon>
        <taxon>Bacillati</taxon>
        <taxon>Actinomycetota</taxon>
        <taxon>Actinomycetes</taxon>
        <taxon>Propionibacteriales</taxon>
        <taxon>Nocardioidaceae</taxon>
        <taxon>Pimelobacter</taxon>
    </lineage>
</organism>
<dbReference type="Gene3D" id="1.20.1740.10">
    <property type="entry name" value="Amino acid/polyamine transporter I"/>
    <property type="match status" value="1"/>
</dbReference>
<feature type="transmembrane region" description="Helical" evidence="6">
    <location>
        <begin position="40"/>
        <end position="63"/>
    </location>
</feature>